<evidence type="ECO:0000256" key="4">
    <source>
        <dbReference type="ARBA" id="ARBA00022840"/>
    </source>
</evidence>
<comment type="caution">
    <text evidence="8">The sequence shown here is derived from an EMBL/GenBank/DDBJ whole genome shotgun (WGS) entry which is preliminary data.</text>
</comment>
<dbReference type="PANTHER" id="PTHR43033">
    <property type="entry name" value="TRNA(ILE)-LYSIDINE SYNTHASE-RELATED"/>
    <property type="match status" value="1"/>
</dbReference>
<reference evidence="8" key="1">
    <citation type="submission" date="2019-01" db="EMBL/GenBank/DDBJ databases">
        <title>Genomic signatures and co-occurrence patterns of the ultra-small Saccharimodia (Patescibacteria phylum) suggest a symbiotic lifestyle.</title>
        <authorList>
            <person name="Lemos L."/>
            <person name="Medeiros J."/>
            <person name="Andreote F."/>
            <person name="Fernandes G."/>
            <person name="Varani A."/>
            <person name="Oliveira G."/>
            <person name="Pylro V."/>
        </authorList>
    </citation>
    <scope>NUCLEOTIDE SEQUENCE [LARGE SCALE GENOMIC DNA]</scope>
    <source>
        <strain evidence="8">AMD02</strain>
    </source>
</reference>
<dbReference type="GO" id="GO:0032267">
    <property type="term" value="F:tRNA(Ile)-lysidine synthase activity"/>
    <property type="evidence" value="ECO:0007669"/>
    <property type="project" value="UniProtKB-EC"/>
</dbReference>
<keyword evidence="6" id="KW-0963">Cytoplasm</keyword>
<comment type="subcellular location">
    <subcellularLocation>
        <location evidence="6">Cytoplasm</location>
    </subcellularLocation>
</comment>
<dbReference type="Proteomes" id="UP000289257">
    <property type="component" value="Unassembled WGS sequence"/>
</dbReference>
<evidence type="ECO:0000256" key="2">
    <source>
        <dbReference type="ARBA" id="ARBA00022694"/>
    </source>
</evidence>
<evidence type="ECO:0000256" key="3">
    <source>
        <dbReference type="ARBA" id="ARBA00022741"/>
    </source>
</evidence>
<evidence type="ECO:0000313" key="8">
    <source>
        <dbReference type="EMBL" id="RWZ78254.1"/>
    </source>
</evidence>
<dbReference type="EC" id="6.3.4.19" evidence="6"/>
<keyword evidence="2 6" id="KW-0819">tRNA processing</keyword>
<dbReference type="Pfam" id="PF01171">
    <property type="entry name" value="ATP_bind_3"/>
    <property type="match status" value="1"/>
</dbReference>
<comment type="similarity">
    <text evidence="6">Belongs to the tRNA(Ile)-lysidine synthase family.</text>
</comment>
<keyword evidence="4 6" id="KW-0067">ATP-binding</keyword>
<evidence type="ECO:0000313" key="9">
    <source>
        <dbReference type="Proteomes" id="UP000289257"/>
    </source>
</evidence>
<dbReference type="GO" id="GO:0006400">
    <property type="term" value="P:tRNA modification"/>
    <property type="evidence" value="ECO:0007669"/>
    <property type="project" value="UniProtKB-UniRule"/>
</dbReference>
<keyword evidence="3 6" id="KW-0547">Nucleotide-binding</keyword>
<comment type="catalytic activity">
    <reaction evidence="5 6">
        <text>cytidine(34) in tRNA(Ile2) + L-lysine + ATP = lysidine(34) in tRNA(Ile2) + AMP + diphosphate + H(+)</text>
        <dbReference type="Rhea" id="RHEA:43744"/>
        <dbReference type="Rhea" id="RHEA-COMP:10625"/>
        <dbReference type="Rhea" id="RHEA-COMP:10670"/>
        <dbReference type="ChEBI" id="CHEBI:15378"/>
        <dbReference type="ChEBI" id="CHEBI:30616"/>
        <dbReference type="ChEBI" id="CHEBI:32551"/>
        <dbReference type="ChEBI" id="CHEBI:33019"/>
        <dbReference type="ChEBI" id="CHEBI:82748"/>
        <dbReference type="ChEBI" id="CHEBI:83665"/>
        <dbReference type="ChEBI" id="CHEBI:456215"/>
        <dbReference type="EC" id="6.3.4.19"/>
    </reaction>
</comment>
<evidence type="ECO:0000256" key="1">
    <source>
        <dbReference type="ARBA" id="ARBA00022598"/>
    </source>
</evidence>
<feature type="domain" description="tRNA(Ile)-lysidine/2-thiocytidine synthase N-terminal" evidence="7">
    <location>
        <begin position="4"/>
        <end position="169"/>
    </location>
</feature>
<dbReference type="EMBL" id="SCKX01000001">
    <property type="protein sequence ID" value="RWZ78254.1"/>
    <property type="molecule type" value="Genomic_DNA"/>
</dbReference>
<keyword evidence="1 6" id="KW-0436">Ligase</keyword>
<name>A0A4Q0AGQ1_9BACT</name>
<keyword evidence="9" id="KW-1185">Reference proteome</keyword>
<dbReference type="NCBIfam" id="TIGR02432">
    <property type="entry name" value="lysidine_TilS_N"/>
    <property type="match status" value="1"/>
</dbReference>
<evidence type="ECO:0000259" key="7">
    <source>
        <dbReference type="Pfam" id="PF01171"/>
    </source>
</evidence>
<dbReference type="GO" id="GO:0005737">
    <property type="term" value="C:cytoplasm"/>
    <property type="evidence" value="ECO:0007669"/>
    <property type="project" value="UniProtKB-SubCell"/>
</dbReference>
<dbReference type="Gene3D" id="3.40.50.620">
    <property type="entry name" value="HUPs"/>
    <property type="match status" value="1"/>
</dbReference>
<feature type="binding site" evidence="6">
    <location>
        <begin position="9"/>
        <end position="14"/>
    </location>
    <ligand>
        <name>ATP</name>
        <dbReference type="ChEBI" id="CHEBI:30616"/>
    </ligand>
</feature>
<dbReference type="HAMAP" id="MF_01161">
    <property type="entry name" value="tRNA_Ile_lys_synt"/>
    <property type="match status" value="1"/>
</dbReference>
<organism evidence="8 9">
    <name type="scientific">Candidatus Microsaccharimonas sossegonensis</name>
    <dbReference type="NCBI Taxonomy" id="2506948"/>
    <lineage>
        <taxon>Bacteria</taxon>
        <taxon>Candidatus Saccharimonadota</taxon>
        <taxon>Candidatus Saccharimonadia</taxon>
        <taxon>Candidatus Saccharimonadales</taxon>
        <taxon>Candidatus Saccharimonadaceae</taxon>
        <taxon>Candidatus Microsaccharimonas</taxon>
    </lineage>
</organism>
<accession>A0A4Q0AGQ1</accession>
<evidence type="ECO:0000256" key="5">
    <source>
        <dbReference type="ARBA" id="ARBA00048539"/>
    </source>
</evidence>
<dbReference type="AlphaFoldDB" id="A0A4Q0AGQ1"/>
<proteinExistence type="inferred from homology"/>
<protein>
    <recommendedName>
        <fullName evidence="6">tRNA(Ile)-lysidine synthase</fullName>
        <ecNumber evidence="6">6.3.4.19</ecNumber>
    </recommendedName>
    <alternativeName>
        <fullName evidence="6">tRNA(Ile)-2-lysyl-cytidine synthase</fullName>
    </alternativeName>
    <alternativeName>
        <fullName evidence="6">tRNA(Ile)-lysidine synthetase</fullName>
    </alternativeName>
</protein>
<dbReference type="CDD" id="cd01992">
    <property type="entry name" value="TilS_N"/>
    <property type="match status" value="1"/>
</dbReference>
<dbReference type="InterPro" id="IPR011063">
    <property type="entry name" value="TilS/TtcA_N"/>
</dbReference>
<sequence length="277" mass="31342">MATYIVAVSGGVDSIALLDMLARTKSYEIIVAHFDHGIRGDSADDASFVESLAAKYGMRYEKKREALGPDASEETARNRRYAFLRRVAQKYNGRIVTAHHADDIVETIAINFRRGTGWRGLAVLDSDVLRPLIHVHKADLIAYAKQHNLTWREDSTNGSDTYLRNRVRRQTQALDPTVKKELLALRAQQVASKKMIEEHIVQLVGEGPWYSRYFFIHIPSQVALECLRYITKATLTRPQIERSLLAIKTARPKSSYQAGSGTTFDFTTRNFSLSLLK</sequence>
<dbReference type="PANTHER" id="PTHR43033:SF1">
    <property type="entry name" value="TRNA(ILE)-LYSIDINE SYNTHASE-RELATED"/>
    <property type="match status" value="1"/>
</dbReference>
<dbReference type="SUPFAM" id="SSF52402">
    <property type="entry name" value="Adenine nucleotide alpha hydrolases-like"/>
    <property type="match status" value="1"/>
</dbReference>
<comment type="function">
    <text evidence="6">Ligates lysine onto the cytidine present at position 34 of the AUA codon-specific tRNA(Ile) that contains the anticodon CAU, in an ATP-dependent manner. Cytidine is converted to lysidine, thus changing the amino acid specificity of the tRNA from methionine to isoleucine.</text>
</comment>
<comment type="domain">
    <text evidence="6">The N-terminal region contains the highly conserved SGGXDS motif, predicted to be a P-loop motif involved in ATP binding.</text>
</comment>
<dbReference type="InterPro" id="IPR014729">
    <property type="entry name" value="Rossmann-like_a/b/a_fold"/>
</dbReference>
<evidence type="ECO:0000256" key="6">
    <source>
        <dbReference type="HAMAP-Rule" id="MF_01161"/>
    </source>
</evidence>
<gene>
    <name evidence="6 8" type="primary">tilS</name>
    <name evidence="8" type="ORF">EOT05_00610</name>
</gene>
<dbReference type="InterPro" id="IPR012795">
    <property type="entry name" value="tRNA_Ile_lys_synt_N"/>
</dbReference>
<dbReference type="GO" id="GO:0005524">
    <property type="term" value="F:ATP binding"/>
    <property type="evidence" value="ECO:0007669"/>
    <property type="project" value="UniProtKB-UniRule"/>
</dbReference>
<dbReference type="InterPro" id="IPR012094">
    <property type="entry name" value="tRNA_Ile_lys_synt"/>
</dbReference>